<dbReference type="EMBL" id="OV725077">
    <property type="protein sequence ID" value="CAH1390105.1"/>
    <property type="molecule type" value="Genomic_DNA"/>
</dbReference>
<evidence type="ECO:0000256" key="2">
    <source>
        <dbReference type="ARBA" id="ARBA00022079"/>
    </source>
</evidence>
<name>A0A9P0H1T6_NEZVI</name>
<dbReference type="SUPFAM" id="SSF55257">
    <property type="entry name" value="RBP11-like subunits of RNA polymerase"/>
    <property type="match status" value="1"/>
</dbReference>
<evidence type="ECO:0000256" key="7">
    <source>
        <dbReference type="ARBA" id="ARBA00031757"/>
    </source>
</evidence>
<dbReference type="InterPro" id="IPR008193">
    <property type="entry name" value="RNA_pol_Rpb11_13-16kDa_CS"/>
</dbReference>
<dbReference type="GO" id="GO:0046983">
    <property type="term" value="F:protein dimerization activity"/>
    <property type="evidence" value="ECO:0007669"/>
    <property type="project" value="InterPro"/>
</dbReference>
<dbReference type="GO" id="GO:0005736">
    <property type="term" value="C:RNA polymerase I complex"/>
    <property type="evidence" value="ECO:0007669"/>
    <property type="project" value="TreeGrafter"/>
</dbReference>
<dbReference type="GO" id="GO:0005666">
    <property type="term" value="C:RNA polymerase III complex"/>
    <property type="evidence" value="ECO:0007669"/>
    <property type="project" value="TreeGrafter"/>
</dbReference>
<evidence type="ECO:0000256" key="6">
    <source>
        <dbReference type="ARBA" id="ARBA00025751"/>
    </source>
</evidence>
<dbReference type="GO" id="GO:0006383">
    <property type="term" value="P:transcription by RNA polymerase III"/>
    <property type="evidence" value="ECO:0007669"/>
    <property type="project" value="TreeGrafter"/>
</dbReference>
<dbReference type="PANTHER" id="PTHR13946:SF28">
    <property type="entry name" value="DNA-DIRECTED RNA POLYMERASES I AND III SUBUNIT RPAC2"/>
    <property type="match status" value="1"/>
</dbReference>
<evidence type="ECO:0000256" key="4">
    <source>
        <dbReference type="ARBA" id="ARBA00023163"/>
    </source>
</evidence>
<keyword evidence="3" id="KW-0240">DNA-directed RNA polymerase</keyword>
<proteinExistence type="inferred from homology"/>
<evidence type="ECO:0000313" key="10">
    <source>
        <dbReference type="Proteomes" id="UP001152798"/>
    </source>
</evidence>
<dbReference type="Gene3D" id="3.30.1360.10">
    <property type="entry name" value="RNA polymerase, RBP11-like subunit"/>
    <property type="match status" value="1"/>
</dbReference>
<reference evidence="9" key="1">
    <citation type="submission" date="2022-01" db="EMBL/GenBank/DDBJ databases">
        <authorList>
            <person name="King R."/>
        </authorList>
    </citation>
    <scope>NUCLEOTIDE SEQUENCE</scope>
</reference>
<feature type="domain" description="DNA-directed RNA polymerase RBP11-like dimerisation" evidence="8">
    <location>
        <begin position="18"/>
        <end position="87"/>
    </location>
</feature>
<organism evidence="9 10">
    <name type="scientific">Nezara viridula</name>
    <name type="common">Southern green stink bug</name>
    <name type="synonym">Cimex viridulus</name>
    <dbReference type="NCBI Taxonomy" id="85310"/>
    <lineage>
        <taxon>Eukaryota</taxon>
        <taxon>Metazoa</taxon>
        <taxon>Ecdysozoa</taxon>
        <taxon>Arthropoda</taxon>
        <taxon>Hexapoda</taxon>
        <taxon>Insecta</taxon>
        <taxon>Pterygota</taxon>
        <taxon>Neoptera</taxon>
        <taxon>Paraneoptera</taxon>
        <taxon>Hemiptera</taxon>
        <taxon>Heteroptera</taxon>
        <taxon>Panheteroptera</taxon>
        <taxon>Pentatomomorpha</taxon>
        <taxon>Pentatomoidea</taxon>
        <taxon>Pentatomidae</taxon>
        <taxon>Pentatominae</taxon>
        <taxon>Nezara</taxon>
    </lineage>
</organism>
<keyword evidence="10" id="KW-1185">Reference proteome</keyword>
<evidence type="ECO:0000256" key="3">
    <source>
        <dbReference type="ARBA" id="ARBA00022478"/>
    </source>
</evidence>
<comment type="subcellular location">
    <subcellularLocation>
        <location evidence="1">Nucleus</location>
    </subcellularLocation>
</comment>
<comment type="similarity">
    <text evidence="6">Belongs to the archaeal Rpo11/eukaryotic RPB11/RPC19 RNA polymerase subunit family.</text>
</comment>
<dbReference type="CDD" id="cd07029">
    <property type="entry name" value="RNAP_I_III_AC19"/>
    <property type="match status" value="1"/>
</dbReference>
<evidence type="ECO:0000313" key="9">
    <source>
        <dbReference type="EMBL" id="CAH1390105.1"/>
    </source>
</evidence>
<dbReference type="InterPro" id="IPR033898">
    <property type="entry name" value="RNAP_AC19"/>
</dbReference>
<protein>
    <recommendedName>
        <fullName evidence="2">DNA-directed RNA polymerases I and III subunit RPAC2</fullName>
    </recommendedName>
    <alternativeName>
        <fullName evidence="7">DNA-directed RNA polymerase I subunit D</fullName>
    </alternativeName>
</protein>
<dbReference type="GO" id="GO:0006362">
    <property type="term" value="P:transcription elongation by RNA polymerase I"/>
    <property type="evidence" value="ECO:0007669"/>
    <property type="project" value="TreeGrafter"/>
</dbReference>
<dbReference type="Pfam" id="PF13656">
    <property type="entry name" value="RNA_pol_L_2"/>
    <property type="match status" value="1"/>
</dbReference>
<dbReference type="InterPro" id="IPR022905">
    <property type="entry name" value="Rpo11-like"/>
</dbReference>
<evidence type="ECO:0000256" key="1">
    <source>
        <dbReference type="ARBA" id="ARBA00004123"/>
    </source>
</evidence>
<evidence type="ECO:0000256" key="5">
    <source>
        <dbReference type="ARBA" id="ARBA00023242"/>
    </source>
</evidence>
<dbReference type="InterPro" id="IPR036603">
    <property type="entry name" value="RBP11-like"/>
</dbReference>
<dbReference type="AlphaFoldDB" id="A0A9P0H1T6"/>
<dbReference type="OrthoDB" id="510325at2759"/>
<dbReference type="PANTHER" id="PTHR13946">
    <property type="entry name" value="DNA-DIRECTED RNA POLYMERASE I,II,III"/>
    <property type="match status" value="1"/>
</dbReference>
<dbReference type="InterPro" id="IPR009025">
    <property type="entry name" value="RBP11-like_dimer"/>
</dbReference>
<dbReference type="HAMAP" id="MF_00261">
    <property type="entry name" value="RNApol_arch_Rpo11"/>
    <property type="match status" value="1"/>
</dbReference>
<keyword evidence="4" id="KW-0804">Transcription</keyword>
<keyword evidence="5" id="KW-0539">Nucleus</keyword>
<dbReference type="Proteomes" id="UP001152798">
    <property type="component" value="Chromosome 1"/>
</dbReference>
<accession>A0A9P0H1T6</accession>
<dbReference type="PROSITE" id="PS01154">
    <property type="entry name" value="RNA_POL_L_13KD"/>
    <property type="match status" value="1"/>
</dbReference>
<dbReference type="GO" id="GO:0003899">
    <property type="term" value="F:DNA-directed RNA polymerase activity"/>
    <property type="evidence" value="ECO:0007669"/>
    <property type="project" value="InterPro"/>
</dbReference>
<sequence>MRIAEVAGDNQPNDTSKTFVFYDEGHTLGNALRFVIIKYPEVNFCGYTVPHPAEQKMHFRIQTNGIRAVDILQRGLEDLEKICEHTLKVFDEAVSDYKSKSSKEETEALS</sequence>
<dbReference type="GO" id="GO:0003677">
    <property type="term" value="F:DNA binding"/>
    <property type="evidence" value="ECO:0007669"/>
    <property type="project" value="InterPro"/>
</dbReference>
<dbReference type="FunFam" id="3.30.1360.10:FF:000006">
    <property type="entry name" value="DNA-directed RNA polymerases I and III subunit RPAC2"/>
    <property type="match status" value="1"/>
</dbReference>
<evidence type="ECO:0000259" key="8">
    <source>
        <dbReference type="Pfam" id="PF13656"/>
    </source>
</evidence>
<gene>
    <name evidence="9" type="ORF">NEZAVI_LOCUS1361</name>
</gene>